<dbReference type="InterPro" id="IPR000504">
    <property type="entry name" value="RRM_dom"/>
</dbReference>
<dbReference type="Gene3D" id="3.30.70.330">
    <property type="match status" value="2"/>
</dbReference>
<feature type="domain" description="RRM" evidence="2">
    <location>
        <begin position="139"/>
        <end position="228"/>
    </location>
</feature>
<gene>
    <name evidence="3" type="ORF">CYMTET_24042</name>
</gene>
<dbReference type="SMART" id="SM00360">
    <property type="entry name" value="RRM"/>
    <property type="match status" value="2"/>
</dbReference>
<name>A0AAE0FWN7_9CHLO</name>
<dbReference type="CDD" id="cd00590">
    <property type="entry name" value="RRM_SF"/>
    <property type="match status" value="1"/>
</dbReference>
<evidence type="ECO:0000313" key="3">
    <source>
        <dbReference type="EMBL" id="KAK3267397.1"/>
    </source>
</evidence>
<dbReference type="Pfam" id="PF00076">
    <property type="entry name" value="RRM_1"/>
    <property type="match status" value="2"/>
</dbReference>
<reference evidence="3 4" key="1">
    <citation type="journal article" date="2015" name="Genome Biol. Evol.">
        <title>Comparative Genomics of a Bacterivorous Green Alga Reveals Evolutionary Causalities and Consequences of Phago-Mixotrophic Mode of Nutrition.</title>
        <authorList>
            <person name="Burns J.A."/>
            <person name="Paasch A."/>
            <person name="Narechania A."/>
            <person name="Kim E."/>
        </authorList>
    </citation>
    <scope>NUCLEOTIDE SEQUENCE [LARGE SCALE GENOMIC DNA]</scope>
    <source>
        <strain evidence="3 4">PLY_AMNH</strain>
    </source>
</reference>
<evidence type="ECO:0000259" key="2">
    <source>
        <dbReference type="PROSITE" id="PS50102"/>
    </source>
</evidence>
<proteinExistence type="predicted"/>
<accession>A0AAE0FWN7</accession>
<dbReference type="PROSITE" id="PS50102">
    <property type="entry name" value="RRM"/>
    <property type="match status" value="2"/>
</dbReference>
<dbReference type="SUPFAM" id="SSF54928">
    <property type="entry name" value="RNA-binding domain, RBD"/>
    <property type="match status" value="1"/>
</dbReference>
<sequence>MRCAGVCRGADANDPVTSEPALVKPARPGEAREDPCRVYLGSLPFSLDVYQAEEALTELCGQYGEVKEVQVPWQDKKKKKRQRHNGFGFVTFVNEDEARVALEGLAGCQLEGRELKVRGATVKPEVKPAVKKPSGRQHVKIFVGSLPLEVDSDRLYDIFSLHGTVVDCKIVLDERGLSKGYGFVTYSNQEGADEAMHIRNASYMDGTYYEGTKKEVQRRKIIVNTATRWKADGIQGDDVPALFKL</sequence>
<comment type="caution">
    <text evidence="3">The sequence shown here is derived from an EMBL/GenBank/DDBJ whole genome shotgun (WGS) entry which is preliminary data.</text>
</comment>
<dbReference type="Proteomes" id="UP001190700">
    <property type="component" value="Unassembled WGS sequence"/>
</dbReference>
<evidence type="ECO:0000256" key="1">
    <source>
        <dbReference type="PROSITE-ProRule" id="PRU00176"/>
    </source>
</evidence>
<protein>
    <recommendedName>
        <fullName evidence="2">RRM domain-containing protein</fullName>
    </recommendedName>
</protein>
<dbReference type="EMBL" id="LGRX02012427">
    <property type="protein sequence ID" value="KAK3267397.1"/>
    <property type="molecule type" value="Genomic_DNA"/>
</dbReference>
<feature type="domain" description="RRM" evidence="2">
    <location>
        <begin position="36"/>
        <end position="122"/>
    </location>
</feature>
<keyword evidence="4" id="KW-1185">Reference proteome</keyword>
<dbReference type="GO" id="GO:0003723">
    <property type="term" value="F:RNA binding"/>
    <property type="evidence" value="ECO:0007669"/>
    <property type="project" value="UniProtKB-UniRule"/>
</dbReference>
<keyword evidence="1" id="KW-0694">RNA-binding</keyword>
<dbReference type="PANTHER" id="PTHR15241:SF304">
    <property type="entry name" value="RRM DOMAIN-CONTAINING PROTEIN"/>
    <property type="match status" value="1"/>
</dbReference>
<dbReference type="InterPro" id="IPR035979">
    <property type="entry name" value="RBD_domain_sf"/>
</dbReference>
<dbReference type="PANTHER" id="PTHR15241">
    <property type="entry name" value="TRANSFORMER-2-RELATED"/>
    <property type="match status" value="1"/>
</dbReference>
<organism evidence="3 4">
    <name type="scientific">Cymbomonas tetramitiformis</name>
    <dbReference type="NCBI Taxonomy" id="36881"/>
    <lineage>
        <taxon>Eukaryota</taxon>
        <taxon>Viridiplantae</taxon>
        <taxon>Chlorophyta</taxon>
        <taxon>Pyramimonadophyceae</taxon>
        <taxon>Pyramimonadales</taxon>
        <taxon>Pyramimonadaceae</taxon>
        <taxon>Cymbomonas</taxon>
    </lineage>
</organism>
<dbReference type="InterPro" id="IPR012677">
    <property type="entry name" value="Nucleotide-bd_a/b_plait_sf"/>
</dbReference>
<evidence type="ECO:0000313" key="4">
    <source>
        <dbReference type="Proteomes" id="UP001190700"/>
    </source>
</evidence>
<dbReference type="AlphaFoldDB" id="A0AAE0FWN7"/>